<dbReference type="PANTHER" id="PTHR30373">
    <property type="entry name" value="UPF0603 PROTEIN YGCG"/>
    <property type="match status" value="1"/>
</dbReference>
<accession>A0A379B4W1</accession>
<proteinExistence type="predicted"/>
<sequence length="148" mass="17156">MPLFSRIPFNKAQIEAAISRLEQQTSAELRVYIERHLPQEEKYSSLKRASQVFNELKMDTTKARNGVLIYIAFKDHQCAIIGDQGIHQYVGEGFWRGQCDLMMAYFKRADYTAGIVEVIEQIGEELMKYFPIQADDMNELENEVIIND</sequence>
<evidence type="ECO:0000259" key="1">
    <source>
        <dbReference type="Pfam" id="PF04536"/>
    </source>
</evidence>
<dbReference type="Pfam" id="PF04536">
    <property type="entry name" value="TPM_phosphatase"/>
    <property type="match status" value="1"/>
</dbReference>
<organism evidence="2 3">
    <name type="scientific">[Pasteurella] mairii</name>
    <dbReference type="NCBI Taxonomy" id="757"/>
    <lineage>
        <taxon>Bacteria</taxon>
        <taxon>Pseudomonadati</taxon>
        <taxon>Pseudomonadota</taxon>
        <taxon>Gammaproteobacteria</taxon>
        <taxon>Pasteurellales</taxon>
        <taxon>Pasteurellaceae</taxon>
    </lineage>
</organism>
<reference evidence="2 3" key="1">
    <citation type="submission" date="2018-06" db="EMBL/GenBank/DDBJ databases">
        <authorList>
            <consortium name="Pathogen Informatics"/>
            <person name="Doyle S."/>
        </authorList>
    </citation>
    <scope>NUCLEOTIDE SEQUENCE [LARGE SCALE GENOMIC DNA]</scope>
    <source>
        <strain evidence="2 3">NCTC10699</strain>
    </source>
</reference>
<name>A0A379B4W1_9PAST</name>
<dbReference type="Gene3D" id="3.10.310.50">
    <property type="match status" value="1"/>
</dbReference>
<dbReference type="Proteomes" id="UP000254280">
    <property type="component" value="Unassembled WGS sequence"/>
</dbReference>
<dbReference type="AlphaFoldDB" id="A0A379B4W1"/>
<evidence type="ECO:0000313" key="3">
    <source>
        <dbReference type="Proteomes" id="UP000254280"/>
    </source>
</evidence>
<protein>
    <submittedName>
        <fullName evidence="2">Domain of uncharacterized function (DUF477)</fullName>
    </submittedName>
</protein>
<gene>
    <name evidence="2" type="ORF">NCTC10699_00679</name>
</gene>
<dbReference type="PANTHER" id="PTHR30373:SF8">
    <property type="entry name" value="BLL7265 PROTEIN"/>
    <property type="match status" value="1"/>
</dbReference>
<dbReference type="OrthoDB" id="5683663at2"/>
<dbReference type="EMBL" id="UGSS01000002">
    <property type="protein sequence ID" value="SUB33080.1"/>
    <property type="molecule type" value="Genomic_DNA"/>
</dbReference>
<feature type="domain" description="TPM" evidence="1">
    <location>
        <begin position="10"/>
        <end position="124"/>
    </location>
</feature>
<dbReference type="InterPro" id="IPR007621">
    <property type="entry name" value="TPM_dom"/>
</dbReference>
<evidence type="ECO:0000313" key="2">
    <source>
        <dbReference type="EMBL" id="SUB33080.1"/>
    </source>
</evidence>
<keyword evidence="3" id="KW-1185">Reference proteome</keyword>